<organism evidence="2 3">
    <name type="scientific">Diatraea saccharalis</name>
    <name type="common">sugarcane borer</name>
    <dbReference type="NCBI Taxonomy" id="40085"/>
    <lineage>
        <taxon>Eukaryota</taxon>
        <taxon>Metazoa</taxon>
        <taxon>Ecdysozoa</taxon>
        <taxon>Arthropoda</taxon>
        <taxon>Hexapoda</taxon>
        <taxon>Insecta</taxon>
        <taxon>Pterygota</taxon>
        <taxon>Neoptera</taxon>
        <taxon>Endopterygota</taxon>
        <taxon>Lepidoptera</taxon>
        <taxon>Glossata</taxon>
        <taxon>Ditrysia</taxon>
        <taxon>Pyraloidea</taxon>
        <taxon>Crambidae</taxon>
        <taxon>Crambinae</taxon>
        <taxon>Diatraea</taxon>
    </lineage>
</organism>
<sequence length="128" mass="15135">MIIRICLLTTLLFNYIHTRRLTAVLVPERGNVTSWSDKYLYYARGYVTRTSRKSPYYINVEGKIKHTWGNNVTGEYHLLNMTIPMDEFKYTIPFERFRLDLEITHTDTKESMATGYGYGRFKPAYTDN</sequence>
<feature type="chain" id="PRO_5040310768" evidence="1">
    <location>
        <begin position="19"/>
        <end position="128"/>
    </location>
</feature>
<evidence type="ECO:0000256" key="1">
    <source>
        <dbReference type="SAM" id="SignalP"/>
    </source>
</evidence>
<gene>
    <name evidence="2" type="ORF">DIATSA_LOCUS10648</name>
</gene>
<evidence type="ECO:0000313" key="2">
    <source>
        <dbReference type="EMBL" id="CAG9793186.1"/>
    </source>
</evidence>
<keyword evidence="1" id="KW-0732">Signal</keyword>
<dbReference type="AlphaFoldDB" id="A0A9N9WJD8"/>
<protein>
    <submittedName>
        <fullName evidence="2">Uncharacterized protein</fullName>
    </submittedName>
</protein>
<reference evidence="2" key="1">
    <citation type="submission" date="2021-12" db="EMBL/GenBank/DDBJ databases">
        <authorList>
            <person name="King R."/>
        </authorList>
    </citation>
    <scope>NUCLEOTIDE SEQUENCE</scope>
</reference>
<dbReference type="Proteomes" id="UP001153714">
    <property type="component" value="Chromosome 5"/>
</dbReference>
<reference evidence="2" key="2">
    <citation type="submission" date="2022-10" db="EMBL/GenBank/DDBJ databases">
        <authorList>
            <consortium name="ENA_rothamsted_submissions"/>
            <consortium name="culmorum"/>
            <person name="King R."/>
        </authorList>
    </citation>
    <scope>NUCLEOTIDE SEQUENCE</scope>
</reference>
<accession>A0A9N9WJD8</accession>
<feature type="signal peptide" evidence="1">
    <location>
        <begin position="1"/>
        <end position="18"/>
    </location>
</feature>
<proteinExistence type="predicted"/>
<name>A0A9N9WJD8_9NEOP</name>
<evidence type="ECO:0000313" key="3">
    <source>
        <dbReference type="Proteomes" id="UP001153714"/>
    </source>
</evidence>
<dbReference type="OrthoDB" id="7116894at2759"/>
<keyword evidence="3" id="KW-1185">Reference proteome</keyword>
<dbReference type="EMBL" id="OU893336">
    <property type="protein sequence ID" value="CAG9793186.1"/>
    <property type="molecule type" value="Genomic_DNA"/>
</dbReference>